<keyword evidence="3" id="KW-1185">Reference proteome</keyword>
<feature type="domain" description="Bacterial bifunctional deaminase-reductase C-terminal" evidence="1">
    <location>
        <begin position="3"/>
        <end position="165"/>
    </location>
</feature>
<dbReference type="EMBL" id="BAAANY010000010">
    <property type="protein sequence ID" value="GAA1682913.1"/>
    <property type="molecule type" value="Genomic_DNA"/>
</dbReference>
<sequence>MGKVFTHMTMSLDGYIAQPDDQVGELFEWYDAGEVVVPSGNEGIGFALDPASAEMLSDIIANTGVLVAGRHLFDITNGWGDHHPVGAPVVVVTHSLPSDAGKWPRATFVNGVGAAVDRAKEIAGDKNVCIASTTVARQALELGLVDEVWVSLAPVIFGEGIRYFGALAGGHQLLEDPTVIQGKRAVHLRYPVRR</sequence>
<dbReference type="Gene3D" id="3.40.430.10">
    <property type="entry name" value="Dihydrofolate Reductase, subunit A"/>
    <property type="match status" value="1"/>
</dbReference>
<name>A0ABP4T7G7_9ACTN</name>
<dbReference type="RefSeq" id="WP_344311322.1">
    <property type="nucleotide sequence ID" value="NZ_BAAANY010000010.1"/>
</dbReference>
<dbReference type="InterPro" id="IPR050765">
    <property type="entry name" value="Riboflavin_Biosynth_HTPR"/>
</dbReference>
<evidence type="ECO:0000313" key="2">
    <source>
        <dbReference type="EMBL" id="GAA1682913.1"/>
    </source>
</evidence>
<dbReference type="Proteomes" id="UP001500618">
    <property type="component" value="Unassembled WGS sequence"/>
</dbReference>
<reference evidence="3" key="1">
    <citation type="journal article" date="2019" name="Int. J. Syst. Evol. Microbiol.">
        <title>The Global Catalogue of Microorganisms (GCM) 10K type strain sequencing project: providing services to taxonomists for standard genome sequencing and annotation.</title>
        <authorList>
            <consortium name="The Broad Institute Genomics Platform"/>
            <consortium name="The Broad Institute Genome Sequencing Center for Infectious Disease"/>
            <person name="Wu L."/>
            <person name="Ma J."/>
        </authorList>
    </citation>
    <scope>NUCLEOTIDE SEQUENCE [LARGE SCALE GENOMIC DNA]</scope>
    <source>
        <strain evidence="3">JCM 14718</strain>
    </source>
</reference>
<dbReference type="SUPFAM" id="SSF53597">
    <property type="entry name" value="Dihydrofolate reductase-like"/>
    <property type="match status" value="1"/>
</dbReference>
<dbReference type="PANTHER" id="PTHR38011:SF12">
    <property type="entry name" value="BIFUNCTIONAL DEAMINASE-REDUCTASE DOMAIN PROTEIN"/>
    <property type="match status" value="1"/>
</dbReference>
<dbReference type="Pfam" id="PF01872">
    <property type="entry name" value="RibD_C"/>
    <property type="match status" value="1"/>
</dbReference>
<proteinExistence type="predicted"/>
<protein>
    <submittedName>
        <fullName evidence="2">Dihydrofolate reductase family protein</fullName>
    </submittedName>
</protein>
<accession>A0ABP4T7G7</accession>
<dbReference type="PANTHER" id="PTHR38011">
    <property type="entry name" value="DIHYDROFOLATE REDUCTASE FAMILY PROTEIN (AFU_ORTHOLOGUE AFUA_8G06820)"/>
    <property type="match status" value="1"/>
</dbReference>
<gene>
    <name evidence="2" type="ORF">GCM10009765_35170</name>
</gene>
<comment type="caution">
    <text evidence="2">The sequence shown here is derived from an EMBL/GenBank/DDBJ whole genome shotgun (WGS) entry which is preliminary data.</text>
</comment>
<organism evidence="2 3">
    <name type="scientific">Fodinicola feengrottensis</name>
    <dbReference type="NCBI Taxonomy" id="435914"/>
    <lineage>
        <taxon>Bacteria</taxon>
        <taxon>Bacillati</taxon>
        <taxon>Actinomycetota</taxon>
        <taxon>Actinomycetes</taxon>
        <taxon>Mycobacteriales</taxon>
        <taxon>Fodinicola</taxon>
    </lineage>
</organism>
<evidence type="ECO:0000313" key="3">
    <source>
        <dbReference type="Proteomes" id="UP001500618"/>
    </source>
</evidence>
<dbReference type="InterPro" id="IPR024072">
    <property type="entry name" value="DHFR-like_dom_sf"/>
</dbReference>
<evidence type="ECO:0000259" key="1">
    <source>
        <dbReference type="Pfam" id="PF01872"/>
    </source>
</evidence>
<dbReference type="InterPro" id="IPR002734">
    <property type="entry name" value="RibDG_C"/>
</dbReference>